<proteinExistence type="predicted"/>
<evidence type="ECO:0000313" key="3">
    <source>
        <dbReference type="Proteomes" id="UP000010367"/>
    </source>
</evidence>
<feature type="transmembrane region" description="Helical" evidence="1">
    <location>
        <begin position="6"/>
        <end position="32"/>
    </location>
</feature>
<gene>
    <name evidence="2" type="ORF">Oscil6304_2127</name>
</gene>
<accession>K9TI39</accession>
<dbReference type="InParanoid" id="K9TI39"/>
<keyword evidence="1" id="KW-0472">Membrane</keyword>
<evidence type="ECO:0000313" key="2">
    <source>
        <dbReference type="EMBL" id="AFY81791.1"/>
    </source>
</evidence>
<reference evidence="2 3" key="1">
    <citation type="submission" date="2012-06" db="EMBL/GenBank/DDBJ databases">
        <title>Finished chromosome of genome of Oscillatoria acuminata PCC 6304.</title>
        <authorList>
            <consortium name="US DOE Joint Genome Institute"/>
            <person name="Gugger M."/>
            <person name="Coursin T."/>
            <person name="Rippka R."/>
            <person name="Tandeau De Marsac N."/>
            <person name="Huntemann M."/>
            <person name="Wei C.-L."/>
            <person name="Han J."/>
            <person name="Detter J.C."/>
            <person name="Han C."/>
            <person name="Tapia R."/>
            <person name="Davenport K."/>
            <person name="Daligault H."/>
            <person name="Erkkila T."/>
            <person name="Gu W."/>
            <person name="Munk A.C.C."/>
            <person name="Teshima H."/>
            <person name="Xu Y."/>
            <person name="Chain P."/>
            <person name="Chen A."/>
            <person name="Krypides N."/>
            <person name="Mavromatis K."/>
            <person name="Markowitz V."/>
            <person name="Szeto E."/>
            <person name="Ivanova N."/>
            <person name="Mikhailova N."/>
            <person name="Ovchinnikova G."/>
            <person name="Pagani I."/>
            <person name="Pati A."/>
            <person name="Goodwin L."/>
            <person name="Peters L."/>
            <person name="Pitluck S."/>
            <person name="Woyke T."/>
            <person name="Kerfeld C."/>
        </authorList>
    </citation>
    <scope>NUCLEOTIDE SEQUENCE [LARGE SCALE GENOMIC DNA]</scope>
    <source>
        <strain evidence="2 3">PCC 6304</strain>
    </source>
</reference>
<dbReference type="HOGENOM" id="CLU_218749_0_1_3"/>
<dbReference type="STRING" id="56110.Oscil6304_2127"/>
<protein>
    <submittedName>
        <fullName evidence="2">Uncharacterized protein</fullName>
    </submittedName>
</protein>
<sequence length="36" mass="3892">MENAEGIFNVVAGLLAVGIFVGGMLMMFTTVWTSKR</sequence>
<dbReference type="KEGG" id="oac:Oscil6304_2127"/>
<dbReference type="Proteomes" id="UP000010367">
    <property type="component" value="Chromosome"/>
</dbReference>
<keyword evidence="1" id="KW-0812">Transmembrane</keyword>
<dbReference type="EMBL" id="CP003607">
    <property type="protein sequence ID" value="AFY81791.1"/>
    <property type="molecule type" value="Genomic_DNA"/>
</dbReference>
<name>K9TI39_9CYAN</name>
<organism evidence="2 3">
    <name type="scientific">Oscillatoria acuminata PCC 6304</name>
    <dbReference type="NCBI Taxonomy" id="56110"/>
    <lineage>
        <taxon>Bacteria</taxon>
        <taxon>Bacillati</taxon>
        <taxon>Cyanobacteriota</taxon>
        <taxon>Cyanophyceae</taxon>
        <taxon>Oscillatoriophycideae</taxon>
        <taxon>Oscillatoriales</taxon>
        <taxon>Oscillatoriaceae</taxon>
        <taxon>Oscillatoria</taxon>
    </lineage>
</organism>
<keyword evidence="1" id="KW-1133">Transmembrane helix</keyword>
<dbReference type="AlphaFoldDB" id="K9TI39"/>
<evidence type="ECO:0000256" key="1">
    <source>
        <dbReference type="SAM" id="Phobius"/>
    </source>
</evidence>
<keyword evidence="3" id="KW-1185">Reference proteome</keyword>